<keyword evidence="2" id="KW-1185">Reference proteome</keyword>
<name>A0A1S7S8L9_9HYPH</name>
<accession>A0A1S7S8L9</accession>
<dbReference type="Proteomes" id="UP000191988">
    <property type="component" value="Unassembled WGS sequence"/>
</dbReference>
<protein>
    <submittedName>
        <fullName evidence="1">Uncharacterized protein</fullName>
    </submittedName>
</protein>
<gene>
    <name evidence="1" type="ORF">AGR3A_pa20010</name>
</gene>
<proteinExistence type="predicted"/>
<evidence type="ECO:0000313" key="1">
    <source>
        <dbReference type="EMBL" id="CUX64536.1"/>
    </source>
</evidence>
<evidence type="ECO:0000313" key="2">
    <source>
        <dbReference type="Proteomes" id="UP000191988"/>
    </source>
</evidence>
<organism evidence="1 2">
    <name type="scientific">Agrobacterium tomkonis CFBP 6623</name>
    <dbReference type="NCBI Taxonomy" id="1183432"/>
    <lineage>
        <taxon>Bacteria</taxon>
        <taxon>Pseudomonadati</taxon>
        <taxon>Pseudomonadota</taxon>
        <taxon>Alphaproteobacteria</taxon>
        <taxon>Hyphomicrobiales</taxon>
        <taxon>Rhizobiaceae</taxon>
        <taxon>Rhizobium/Agrobacterium group</taxon>
        <taxon>Agrobacterium</taxon>
        <taxon>Agrobacterium tumefaciens complex</taxon>
    </lineage>
</organism>
<reference evidence="2" key="1">
    <citation type="submission" date="2016-01" db="EMBL/GenBank/DDBJ databases">
        <authorList>
            <person name="Regsiter A."/>
            <person name="william w."/>
        </authorList>
    </citation>
    <scope>NUCLEOTIDE SEQUENCE [LARGE SCALE GENOMIC DNA]</scope>
    <source>
        <strain evidence="2">CFBP 6623</strain>
    </source>
</reference>
<sequence>MRRALYDIYPGLIERLFYCFIDLALERLCPVWNHVFYGFSVVAFVLRHKSDSVTDSDF</sequence>
<dbReference type="AlphaFoldDB" id="A0A1S7S8L9"/>
<dbReference type="EMBL" id="FBWK01000066">
    <property type="protein sequence ID" value="CUX64536.1"/>
    <property type="molecule type" value="Genomic_DNA"/>
</dbReference>